<keyword evidence="10" id="KW-1185">Reference proteome</keyword>
<sequence>MAGSSAATAIAYVAKNGEKHTGWVPTWDNLHTFCKRAGLSMFAPSPLSLPSFSSLCSLPSD</sequence>
<dbReference type="Gramene" id="ERN06226">
    <property type="protein sequence ID" value="ERN06226"/>
    <property type="gene ID" value="AMTR_s00016p00177940"/>
</dbReference>
<dbReference type="EMBL" id="KI393908">
    <property type="protein sequence ID" value="ERN06226.1"/>
    <property type="molecule type" value="Genomic_DNA"/>
</dbReference>
<evidence type="ECO:0000256" key="1">
    <source>
        <dbReference type="ARBA" id="ARBA00004651"/>
    </source>
</evidence>
<keyword evidence="5" id="KW-1133">Transmembrane helix</keyword>
<protein>
    <recommendedName>
        <fullName evidence="7">CASP-like protein</fullName>
    </recommendedName>
</protein>
<evidence type="ECO:0000256" key="3">
    <source>
        <dbReference type="ARBA" id="ARBA00022475"/>
    </source>
</evidence>
<evidence type="ECO:0000313" key="9">
    <source>
        <dbReference type="EMBL" id="ERN06226.1"/>
    </source>
</evidence>
<reference evidence="10" key="1">
    <citation type="journal article" date="2013" name="Science">
        <title>The Amborella genome and the evolution of flowering plants.</title>
        <authorList>
            <consortium name="Amborella Genome Project"/>
        </authorList>
    </citation>
    <scope>NUCLEOTIDE SEQUENCE [LARGE SCALE GENOMIC DNA]</scope>
</reference>
<accession>W1PF31</accession>
<dbReference type="GO" id="GO:0005886">
    <property type="term" value="C:plasma membrane"/>
    <property type="evidence" value="ECO:0007669"/>
    <property type="project" value="UniProtKB-SubCell"/>
</dbReference>
<comment type="subcellular location">
    <subcellularLocation>
        <location evidence="1 7">Cell membrane</location>
        <topology evidence="1 7">Multi-pass membrane protein</topology>
    </subcellularLocation>
</comment>
<comment type="similarity">
    <text evidence="2 7">Belongs to the Casparian strip membrane proteins (CASP) family.</text>
</comment>
<keyword evidence="4" id="KW-0812">Transmembrane</keyword>
<keyword evidence="6" id="KW-0472">Membrane</keyword>
<dbReference type="AlphaFoldDB" id="W1PF31"/>
<comment type="subunit">
    <text evidence="7">Homodimer and heterodimers.</text>
</comment>
<dbReference type="HOGENOM" id="CLU_2925648_0_0_1"/>
<dbReference type="InterPro" id="IPR006702">
    <property type="entry name" value="CASP_dom"/>
</dbReference>
<gene>
    <name evidence="9" type="ORF">AMTR_s00016p00177940</name>
</gene>
<evidence type="ECO:0000313" key="10">
    <source>
        <dbReference type="Proteomes" id="UP000017836"/>
    </source>
</evidence>
<dbReference type="Proteomes" id="UP000017836">
    <property type="component" value="Unassembled WGS sequence"/>
</dbReference>
<evidence type="ECO:0000256" key="6">
    <source>
        <dbReference type="ARBA" id="ARBA00023136"/>
    </source>
</evidence>
<evidence type="ECO:0000256" key="4">
    <source>
        <dbReference type="ARBA" id="ARBA00022692"/>
    </source>
</evidence>
<evidence type="ECO:0000256" key="7">
    <source>
        <dbReference type="RuleBase" id="RU361233"/>
    </source>
</evidence>
<organism evidence="9 10">
    <name type="scientific">Amborella trichopoda</name>
    <dbReference type="NCBI Taxonomy" id="13333"/>
    <lineage>
        <taxon>Eukaryota</taxon>
        <taxon>Viridiplantae</taxon>
        <taxon>Streptophyta</taxon>
        <taxon>Embryophyta</taxon>
        <taxon>Tracheophyta</taxon>
        <taxon>Spermatophyta</taxon>
        <taxon>Magnoliopsida</taxon>
        <taxon>Amborellales</taxon>
        <taxon>Amborellaceae</taxon>
        <taxon>Amborella</taxon>
    </lineage>
</organism>
<feature type="domain" description="Casparian strip membrane protein" evidence="8">
    <location>
        <begin position="1"/>
        <end position="42"/>
    </location>
</feature>
<keyword evidence="3 7" id="KW-1003">Cell membrane</keyword>
<evidence type="ECO:0000256" key="2">
    <source>
        <dbReference type="ARBA" id="ARBA00007651"/>
    </source>
</evidence>
<evidence type="ECO:0000259" key="8">
    <source>
        <dbReference type="Pfam" id="PF04535"/>
    </source>
</evidence>
<name>W1PF31_AMBTC</name>
<evidence type="ECO:0000256" key="5">
    <source>
        <dbReference type="ARBA" id="ARBA00022989"/>
    </source>
</evidence>
<proteinExistence type="inferred from homology"/>
<dbReference type="Pfam" id="PF04535">
    <property type="entry name" value="CASP_dom"/>
    <property type="match status" value="1"/>
</dbReference>